<dbReference type="AlphaFoldDB" id="A0A6A6QRX1"/>
<dbReference type="PROSITE" id="PS50181">
    <property type="entry name" value="FBOX"/>
    <property type="match status" value="1"/>
</dbReference>
<evidence type="ECO:0000256" key="2">
    <source>
        <dbReference type="ARBA" id="ARBA00023043"/>
    </source>
</evidence>
<dbReference type="InterPro" id="IPR002110">
    <property type="entry name" value="Ankyrin_rpt"/>
</dbReference>
<reference evidence="4" key="1">
    <citation type="journal article" date="2020" name="Stud. Mycol.">
        <title>101 Dothideomycetes genomes: a test case for predicting lifestyles and emergence of pathogens.</title>
        <authorList>
            <person name="Haridas S."/>
            <person name="Albert R."/>
            <person name="Binder M."/>
            <person name="Bloem J."/>
            <person name="Labutti K."/>
            <person name="Salamov A."/>
            <person name="Andreopoulos B."/>
            <person name="Baker S."/>
            <person name="Barry K."/>
            <person name="Bills G."/>
            <person name="Bluhm B."/>
            <person name="Cannon C."/>
            <person name="Castanera R."/>
            <person name="Culley D."/>
            <person name="Daum C."/>
            <person name="Ezra D."/>
            <person name="Gonzalez J."/>
            <person name="Henrissat B."/>
            <person name="Kuo A."/>
            <person name="Liang C."/>
            <person name="Lipzen A."/>
            <person name="Lutzoni F."/>
            <person name="Magnuson J."/>
            <person name="Mondo S."/>
            <person name="Nolan M."/>
            <person name="Ohm R."/>
            <person name="Pangilinan J."/>
            <person name="Park H.-J."/>
            <person name="Ramirez L."/>
            <person name="Alfaro M."/>
            <person name="Sun H."/>
            <person name="Tritt A."/>
            <person name="Yoshinaga Y."/>
            <person name="Zwiers L.-H."/>
            <person name="Turgeon B."/>
            <person name="Goodwin S."/>
            <person name="Spatafora J."/>
            <person name="Crous P."/>
            <person name="Grigoriev I."/>
        </authorList>
    </citation>
    <scope>NUCLEOTIDE SEQUENCE</scope>
    <source>
        <strain evidence="4">CBS 269.34</strain>
    </source>
</reference>
<evidence type="ECO:0000259" key="3">
    <source>
        <dbReference type="PROSITE" id="PS50181"/>
    </source>
</evidence>
<dbReference type="SMART" id="SM00248">
    <property type="entry name" value="ANK"/>
    <property type="match status" value="5"/>
</dbReference>
<keyword evidence="2" id="KW-0040">ANK repeat</keyword>
<sequence length="559" mass="63731">MALHTVPNEILLEVFKWLKDSDLNNLAQAHRNIYDFLHPELHQRAVKDRSLISLDSGHYNGAYADGCQDSSMHWALRHQNGHLLQYLLRHNLDGMTVDGYWPVIETVGVYPHHYLGSILILLEHVHQSGKNSKVLGGQLTTLLTNSLNHLMGEHLRLTREEKFCTQGTVEQSYIEMVEMLLQLGADPMALSYDIVFHSIVFESFPKIPNLFRVSSPEILALFIRYGANLKWSSSGTENVLQYAVGRLPFPVVEALLKAGMDPNDSGQVEMFPPLYEAFTSIHGISDEYEEERAQAKLVELLLQYGANPDTPLHGKEYPIHVAVTEIDETYLPMNKEYFQLLVSRCSNVNVQNGKGETALHIVMGQHGKNAFCEDNSLWCAKILMDAGANLDLPDSSGRTPFQCALGTSTFGVGSCTGSMPHVYERLHFMTNYALKLNRLDLLPARIVYEQTYAEHVLGKHIEETVWPPDAHQREHVDSSTVKAFLDVMYAFESFPWKGGPMGLKFRAFWEKHKHDILTPPEYEELDTISRLDQENWERAWADWPAWTAREWQVWRDGQE</sequence>
<proteinExistence type="predicted"/>
<dbReference type="InterPro" id="IPR001810">
    <property type="entry name" value="F-box_dom"/>
</dbReference>
<name>A0A6A6QRX1_9PEZI</name>
<protein>
    <submittedName>
        <fullName evidence="4">Ankyrin</fullName>
    </submittedName>
</protein>
<dbReference type="PANTHER" id="PTHR24198">
    <property type="entry name" value="ANKYRIN REPEAT AND PROTEIN KINASE DOMAIN-CONTAINING PROTEIN"/>
    <property type="match status" value="1"/>
</dbReference>
<evidence type="ECO:0000313" key="5">
    <source>
        <dbReference type="Proteomes" id="UP000799750"/>
    </source>
</evidence>
<feature type="domain" description="F-box" evidence="3">
    <location>
        <begin position="1"/>
        <end position="46"/>
    </location>
</feature>
<organism evidence="4 5">
    <name type="scientific">Lophium mytilinum</name>
    <dbReference type="NCBI Taxonomy" id="390894"/>
    <lineage>
        <taxon>Eukaryota</taxon>
        <taxon>Fungi</taxon>
        <taxon>Dikarya</taxon>
        <taxon>Ascomycota</taxon>
        <taxon>Pezizomycotina</taxon>
        <taxon>Dothideomycetes</taxon>
        <taxon>Pleosporomycetidae</taxon>
        <taxon>Mytilinidiales</taxon>
        <taxon>Mytilinidiaceae</taxon>
        <taxon>Lophium</taxon>
    </lineage>
</organism>
<dbReference type="OrthoDB" id="5369447at2759"/>
<keyword evidence="1" id="KW-0677">Repeat</keyword>
<dbReference type="PANTHER" id="PTHR24198:SF165">
    <property type="entry name" value="ANKYRIN REPEAT-CONTAINING PROTEIN-RELATED"/>
    <property type="match status" value="1"/>
</dbReference>
<dbReference type="Proteomes" id="UP000799750">
    <property type="component" value="Unassembled WGS sequence"/>
</dbReference>
<keyword evidence="5" id="KW-1185">Reference proteome</keyword>
<dbReference type="Gene3D" id="1.25.40.20">
    <property type="entry name" value="Ankyrin repeat-containing domain"/>
    <property type="match status" value="1"/>
</dbReference>
<gene>
    <name evidence="4" type="ORF">BU16DRAFT_583683</name>
</gene>
<dbReference type="SUPFAM" id="SSF48403">
    <property type="entry name" value="Ankyrin repeat"/>
    <property type="match status" value="1"/>
</dbReference>
<evidence type="ECO:0000313" key="4">
    <source>
        <dbReference type="EMBL" id="KAF2493627.1"/>
    </source>
</evidence>
<dbReference type="InterPro" id="IPR036770">
    <property type="entry name" value="Ankyrin_rpt-contain_sf"/>
</dbReference>
<dbReference type="EMBL" id="MU004192">
    <property type="protein sequence ID" value="KAF2493627.1"/>
    <property type="molecule type" value="Genomic_DNA"/>
</dbReference>
<accession>A0A6A6QRX1</accession>
<evidence type="ECO:0000256" key="1">
    <source>
        <dbReference type="ARBA" id="ARBA00022737"/>
    </source>
</evidence>